<proteinExistence type="inferred from homology"/>
<dbReference type="PROSITE" id="PS00760">
    <property type="entry name" value="SPASE_I_2"/>
    <property type="match status" value="1"/>
</dbReference>
<evidence type="ECO:0000259" key="7">
    <source>
        <dbReference type="Pfam" id="PF10502"/>
    </source>
</evidence>
<gene>
    <name evidence="8" type="primary">lepB</name>
    <name evidence="8" type="ORF">KC678_03850</name>
</gene>
<accession>A0A955RGM6</accession>
<dbReference type="InterPro" id="IPR019757">
    <property type="entry name" value="Pept_S26A_signal_pept_1_Lys-AS"/>
</dbReference>
<evidence type="ECO:0000256" key="6">
    <source>
        <dbReference type="RuleBase" id="RU362042"/>
    </source>
</evidence>
<dbReference type="GO" id="GO:0004252">
    <property type="term" value="F:serine-type endopeptidase activity"/>
    <property type="evidence" value="ECO:0007669"/>
    <property type="project" value="InterPro"/>
</dbReference>
<keyword evidence="6" id="KW-0645">Protease</keyword>
<name>A0A955RGM6_9BACT</name>
<feature type="transmembrane region" description="Helical" evidence="6">
    <location>
        <begin position="20"/>
        <end position="42"/>
    </location>
</feature>
<comment type="subcellular location">
    <subcellularLocation>
        <location evidence="6">Membrane</location>
        <topology evidence="6">Single-pass type II membrane protein</topology>
    </subcellularLocation>
</comment>
<dbReference type="CDD" id="cd06530">
    <property type="entry name" value="S26_SPase_I"/>
    <property type="match status" value="1"/>
</dbReference>
<dbReference type="SUPFAM" id="SSF51306">
    <property type="entry name" value="LexA/Signal peptidase"/>
    <property type="match status" value="1"/>
</dbReference>
<evidence type="ECO:0000313" key="8">
    <source>
        <dbReference type="EMBL" id="MCA9381373.1"/>
    </source>
</evidence>
<dbReference type="InterPro" id="IPR036286">
    <property type="entry name" value="LexA/Signal_pep-like_sf"/>
</dbReference>
<keyword evidence="6" id="KW-0812">Transmembrane</keyword>
<keyword evidence="6" id="KW-1133">Transmembrane helix</keyword>
<dbReference type="PRINTS" id="PR00727">
    <property type="entry name" value="LEADERPTASE"/>
</dbReference>
<comment type="similarity">
    <text evidence="2 6">Belongs to the peptidase S26 family.</text>
</comment>
<dbReference type="PANTHER" id="PTHR43390">
    <property type="entry name" value="SIGNAL PEPTIDASE I"/>
    <property type="match status" value="1"/>
</dbReference>
<protein>
    <recommendedName>
        <fullName evidence="3 6">Signal peptidase I</fullName>
        <ecNumber evidence="3 6">3.4.21.89</ecNumber>
    </recommendedName>
</protein>
<organism evidence="8 9">
    <name type="scientific">Candidatus Dojkabacteria bacterium</name>
    <dbReference type="NCBI Taxonomy" id="2099670"/>
    <lineage>
        <taxon>Bacteria</taxon>
        <taxon>Candidatus Dojkabacteria</taxon>
    </lineage>
</organism>
<evidence type="ECO:0000256" key="5">
    <source>
        <dbReference type="PIRSR" id="PIRSR600223-1"/>
    </source>
</evidence>
<dbReference type="InterPro" id="IPR019533">
    <property type="entry name" value="Peptidase_S26"/>
</dbReference>
<comment type="caution">
    <text evidence="8">The sequence shown here is derived from an EMBL/GenBank/DDBJ whole genome shotgun (WGS) entry which is preliminary data.</text>
</comment>
<evidence type="ECO:0000256" key="3">
    <source>
        <dbReference type="ARBA" id="ARBA00013208"/>
    </source>
</evidence>
<dbReference type="GO" id="GO:0016020">
    <property type="term" value="C:membrane"/>
    <property type="evidence" value="ECO:0007669"/>
    <property type="project" value="UniProtKB-SubCell"/>
</dbReference>
<feature type="active site" evidence="5">
    <location>
        <position position="51"/>
    </location>
</feature>
<dbReference type="PANTHER" id="PTHR43390:SF1">
    <property type="entry name" value="CHLOROPLAST PROCESSING PEPTIDASE"/>
    <property type="match status" value="1"/>
</dbReference>
<reference evidence="8" key="2">
    <citation type="journal article" date="2021" name="Microbiome">
        <title>Successional dynamics and alternative stable states in a saline activated sludge microbial community over 9 years.</title>
        <authorList>
            <person name="Wang Y."/>
            <person name="Ye J."/>
            <person name="Ju F."/>
            <person name="Liu L."/>
            <person name="Boyd J.A."/>
            <person name="Deng Y."/>
            <person name="Parks D.H."/>
            <person name="Jiang X."/>
            <person name="Yin X."/>
            <person name="Woodcroft B.J."/>
            <person name="Tyson G.W."/>
            <person name="Hugenholtz P."/>
            <person name="Polz M.F."/>
            <person name="Zhang T."/>
        </authorList>
    </citation>
    <scope>NUCLEOTIDE SEQUENCE</scope>
    <source>
        <strain evidence="8">HKST-UBA13</strain>
    </source>
</reference>
<keyword evidence="6" id="KW-0472">Membrane</keyword>
<dbReference type="GO" id="GO:0009003">
    <property type="term" value="F:signal peptidase activity"/>
    <property type="evidence" value="ECO:0007669"/>
    <property type="project" value="UniProtKB-EC"/>
</dbReference>
<dbReference type="InterPro" id="IPR000223">
    <property type="entry name" value="Pept_S26A_signal_pept_1"/>
</dbReference>
<comment type="catalytic activity">
    <reaction evidence="1 6">
        <text>Cleavage of hydrophobic, N-terminal signal or leader sequences from secreted and periplasmic proteins.</text>
        <dbReference type="EC" id="3.4.21.89"/>
    </reaction>
</comment>
<dbReference type="Proteomes" id="UP000775877">
    <property type="component" value="Unassembled WGS sequence"/>
</dbReference>
<dbReference type="Gene3D" id="2.10.109.10">
    <property type="entry name" value="Umud Fragment, subunit A"/>
    <property type="match status" value="1"/>
</dbReference>
<evidence type="ECO:0000256" key="4">
    <source>
        <dbReference type="ARBA" id="ARBA00022801"/>
    </source>
</evidence>
<dbReference type="GO" id="GO:0006465">
    <property type="term" value="P:signal peptide processing"/>
    <property type="evidence" value="ECO:0007669"/>
    <property type="project" value="InterPro"/>
</dbReference>
<keyword evidence="4 6" id="KW-0378">Hydrolase</keyword>
<sequence>MNAKDNPFLEDNTVHKRNYLAWLVTIIAAIITIFAVLYFFVFTPNEVNGPSMLPNYNNNDFLLVSRPYSWLFGSDFGQSLGIEYQRNDVVVFNDKTEGDIVKRVIGLPGETISMKNKNLYIDGVQYVEDYEILNNLKKDGTKLVNNGPSVTLSDTEFFLMGDNRDVSYDSRELGPIDISKIKGKVVLKFWPL</sequence>
<dbReference type="NCBIfam" id="TIGR02227">
    <property type="entry name" value="sigpep_I_bact"/>
    <property type="match status" value="1"/>
</dbReference>
<reference evidence="8" key="1">
    <citation type="submission" date="2020-04" db="EMBL/GenBank/DDBJ databases">
        <authorList>
            <person name="Zhang T."/>
        </authorList>
    </citation>
    <scope>NUCLEOTIDE SEQUENCE</scope>
    <source>
        <strain evidence="8">HKST-UBA13</strain>
    </source>
</reference>
<dbReference type="EC" id="3.4.21.89" evidence="3 6"/>
<dbReference type="AlphaFoldDB" id="A0A955RGM6"/>
<evidence type="ECO:0000256" key="1">
    <source>
        <dbReference type="ARBA" id="ARBA00000677"/>
    </source>
</evidence>
<dbReference type="Pfam" id="PF10502">
    <property type="entry name" value="Peptidase_S26"/>
    <property type="match status" value="1"/>
</dbReference>
<feature type="active site" evidence="5">
    <location>
        <position position="102"/>
    </location>
</feature>
<evidence type="ECO:0000313" key="9">
    <source>
        <dbReference type="Proteomes" id="UP000775877"/>
    </source>
</evidence>
<dbReference type="EMBL" id="JAGQLJ010000089">
    <property type="protein sequence ID" value="MCA9381373.1"/>
    <property type="molecule type" value="Genomic_DNA"/>
</dbReference>
<evidence type="ECO:0000256" key="2">
    <source>
        <dbReference type="ARBA" id="ARBA00009370"/>
    </source>
</evidence>
<feature type="domain" description="Peptidase S26" evidence="7">
    <location>
        <begin position="21"/>
        <end position="190"/>
    </location>
</feature>